<proteinExistence type="inferred from homology"/>
<gene>
    <name evidence="3" type="ORF">LOKO_01471</name>
</gene>
<evidence type="ECO:0000313" key="4">
    <source>
        <dbReference type="Proteomes" id="UP000063387"/>
    </source>
</evidence>
<name>A0A0X8HDE8_9GAMM</name>
<dbReference type="KEGG" id="hco:LOKO_01471"/>
<keyword evidence="4" id="KW-1185">Reference proteome</keyword>
<dbReference type="Gene3D" id="3.40.1620.10">
    <property type="entry name" value="YefM-like domain"/>
    <property type="match status" value="1"/>
</dbReference>
<dbReference type="PATRIC" id="fig|507626.3.peg.1456"/>
<organism evidence="3 4">
    <name type="scientific">Halomonas chromatireducens</name>
    <dbReference type="NCBI Taxonomy" id="507626"/>
    <lineage>
        <taxon>Bacteria</taxon>
        <taxon>Pseudomonadati</taxon>
        <taxon>Pseudomonadota</taxon>
        <taxon>Gammaproteobacteria</taxon>
        <taxon>Oceanospirillales</taxon>
        <taxon>Halomonadaceae</taxon>
        <taxon>Halomonas</taxon>
    </lineage>
</organism>
<dbReference type="Pfam" id="PF02604">
    <property type="entry name" value="PhdYeFM_antitox"/>
    <property type="match status" value="1"/>
</dbReference>
<reference evidence="3 4" key="1">
    <citation type="journal article" date="2016" name="Genome Announc.">
        <title>Draft Genome Sequence of 'Halomonas chromatireducens' Strain AGD 8-3, a Haloalkaliphilic Chromate- and Selenite-Reducing Gammaproteobacterium.</title>
        <authorList>
            <person name="Sharko F.S."/>
            <person name="Shapovalova A.A."/>
            <person name="Tsygankova S.V."/>
            <person name="Komova A.V."/>
            <person name="Boulygina E.S."/>
            <person name="Teslyuk A.B."/>
            <person name="Gotovtsev P.M."/>
            <person name="Namsaraev Z.B."/>
            <person name="Khijniak T.V."/>
            <person name="Nedoluzhko A.V."/>
            <person name="Vasilov R.G."/>
        </authorList>
    </citation>
    <scope>NUCLEOTIDE SEQUENCE [LARGE SCALE GENOMIC DNA]</scope>
    <source>
        <strain evidence="3 4">AGD 8-3</strain>
    </source>
</reference>
<dbReference type="InterPro" id="IPR051416">
    <property type="entry name" value="phD-YefM_TA_antitoxins"/>
</dbReference>
<dbReference type="NCBIfam" id="TIGR01552">
    <property type="entry name" value="phd_fam"/>
    <property type="match status" value="1"/>
</dbReference>
<comment type="similarity">
    <text evidence="1 2">Belongs to the phD/YefM antitoxin family.</text>
</comment>
<comment type="function">
    <text evidence="2">Antitoxin component of a type II toxin-antitoxin (TA) system.</text>
</comment>
<dbReference type="RefSeq" id="WP_066447006.1">
    <property type="nucleotide sequence ID" value="NZ_CP014226.1"/>
</dbReference>
<evidence type="ECO:0000313" key="3">
    <source>
        <dbReference type="EMBL" id="AMD00539.1"/>
    </source>
</evidence>
<accession>A0A0X8HDE8</accession>
<evidence type="ECO:0000256" key="1">
    <source>
        <dbReference type="ARBA" id="ARBA00009981"/>
    </source>
</evidence>
<reference evidence="3 4" key="2">
    <citation type="submission" date="2016-02" db="EMBL/GenBank/DDBJ databases">
        <authorList>
            <person name="Wen L."/>
            <person name="He K."/>
            <person name="Yang H."/>
        </authorList>
    </citation>
    <scope>NUCLEOTIDE SEQUENCE [LARGE SCALE GENOMIC DNA]</scope>
    <source>
        <strain evidence="3 4">AGD 8-3</strain>
    </source>
</reference>
<sequence>MDIVNIHEAKTHLSRLLARAAQGETVVIAKAGHPIAKLTPMDAPASGQSQRLGFLKGAFEIPKDFDTMGGDTIADEFGGEPTT</sequence>
<dbReference type="OrthoDB" id="9800503at2"/>
<protein>
    <recommendedName>
        <fullName evidence="2">Antitoxin</fullName>
    </recommendedName>
</protein>
<evidence type="ECO:0000256" key="2">
    <source>
        <dbReference type="RuleBase" id="RU362080"/>
    </source>
</evidence>
<dbReference type="STRING" id="507626.LOKO_01471"/>
<dbReference type="AlphaFoldDB" id="A0A0X8HDE8"/>
<dbReference type="InterPro" id="IPR006442">
    <property type="entry name" value="Antitoxin_Phd/YefM"/>
</dbReference>
<dbReference type="InterPro" id="IPR036165">
    <property type="entry name" value="YefM-like_sf"/>
</dbReference>
<dbReference type="EMBL" id="CP014226">
    <property type="protein sequence ID" value="AMD00539.1"/>
    <property type="molecule type" value="Genomic_DNA"/>
</dbReference>
<dbReference type="SUPFAM" id="SSF143120">
    <property type="entry name" value="YefM-like"/>
    <property type="match status" value="1"/>
</dbReference>
<dbReference type="PANTHER" id="PTHR35377">
    <property type="entry name" value="ANTITOXIN VAPB49-RELATED-RELATED"/>
    <property type="match status" value="1"/>
</dbReference>
<dbReference type="Proteomes" id="UP000063387">
    <property type="component" value="Chromosome"/>
</dbReference>